<dbReference type="AlphaFoldDB" id="A0AAD7GBX8"/>
<feature type="region of interest" description="Disordered" evidence="1">
    <location>
        <begin position="213"/>
        <end position="240"/>
    </location>
</feature>
<evidence type="ECO:0000313" key="3">
    <source>
        <dbReference type="Proteomes" id="UP001221757"/>
    </source>
</evidence>
<reference evidence="2" key="1">
    <citation type="submission" date="2023-03" db="EMBL/GenBank/DDBJ databases">
        <title>Massive genome expansion in bonnet fungi (Mycena s.s.) driven by repeated elements and novel gene families across ecological guilds.</title>
        <authorList>
            <consortium name="Lawrence Berkeley National Laboratory"/>
            <person name="Harder C.B."/>
            <person name="Miyauchi S."/>
            <person name="Viragh M."/>
            <person name="Kuo A."/>
            <person name="Thoen E."/>
            <person name="Andreopoulos B."/>
            <person name="Lu D."/>
            <person name="Skrede I."/>
            <person name="Drula E."/>
            <person name="Henrissat B."/>
            <person name="Morin E."/>
            <person name="Kohler A."/>
            <person name="Barry K."/>
            <person name="LaButti K."/>
            <person name="Morin E."/>
            <person name="Salamov A."/>
            <person name="Lipzen A."/>
            <person name="Mereny Z."/>
            <person name="Hegedus B."/>
            <person name="Baldrian P."/>
            <person name="Stursova M."/>
            <person name="Weitz H."/>
            <person name="Taylor A."/>
            <person name="Grigoriev I.V."/>
            <person name="Nagy L.G."/>
            <person name="Martin F."/>
            <person name="Kauserud H."/>
        </authorList>
    </citation>
    <scope>NUCLEOTIDE SEQUENCE</scope>
    <source>
        <strain evidence="2">CBHHK067</strain>
    </source>
</reference>
<comment type="caution">
    <text evidence="2">The sequence shown here is derived from an EMBL/GenBank/DDBJ whole genome shotgun (WGS) entry which is preliminary data.</text>
</comment>
<protein>
    <submittedName>
        <fullName evidence="2">Uncharacterized protein</fullName>
    </submittedName>
</protein>
<dbReference type="EMBL" id="JARKIE010000089">
    <property type="protein sequence ID" value="KAJ7687274.1"/>
    <property type="molecule type" value="Genomic_DNA"/>
</dbReference>
<keyword evidence="3" id="KW-1185">Reference proteome</keyword>
<name>A0AAD7GBX8_MYCRO</name>
<gene>
    <name evidence="2" type="ORF">B0H17DRAFT_1070446</name>
</gene>
<proteinExistence type="predicted"/>
<organism evidence="2 3">
    <name type="scientific">Mycena rosella</name>
    <name type="common">Pink bonnet</name>
    <name type="synonym">Agaricus rosellus</name>
    <dbReference type="NCBI Taxonomy" id="1033263"/>
    <lineage>
        <taxon>Eukaryota</taxon>
        <taxon>Fungi</taxon>
        <taxon>Dikarya</taxon>
        <taxon>Basidiomycota</taxon>
        <taxon>Agaricomycotina</taxon>
        <taxon>Agaricomycetes</taxon>
        <taxon>Agaricomycetidae</taxon>
        <taxon>Agaricales</taxon>
        <taxon>Marasmiineae</taxon>
        <taxon>Mycenaceae</taxon>
        <taxon>Mycena</taxon>
    </lineage>
</organism>
<sequence length="289" mass="30465">MRRDGCDVLHWDVRVTRCVGTRARRFDREIAEEAKRAPAPVFVDDEDYPDYHSDPYAGPTTYADHSEHYSGPTAYSDPAAHSVYSDPAAHPAYSDPAAHTDGGYPASDAVHSGGTPSNYMYPSGYSDLGFSDVSSHGTYAQPPMEGQYNPGSYAAYGAAGVGAAGAYEMTGYRGHGAHAQPQQGVVGEWHPGQQQQEWGAPQGGYVYPGEEHSGYPPTATTTNSSGSDVLGRSKSGAGQGAWWTRTRRGGARGACGAAEAVCGRVCVAVPDAFGGRVWGAGPRARGARR</sequence>
<feature type="compositionally biased region" description="Polar residues" evidence="1">
    <location>
        <begin position="218"/>
        <end position="227"/>
    </location>
</feature>
<feature type="region of interest" description="Disordered" evidence="1">
    <location>
        <begin position="43"/>
        <end position="110"/>
    </location>
</feature>
<evidence type="ECO:0000313" key="2">
    <source>
        <dbReference type="EMBL" id="KAJ7687274.1"/>
    </source>
</evidence>
<accession>A0AAD7GBX8</accession>
<evidence type="ECO:0000256" key="1">
    <source>
        <dbReference type="SAM" id="MobiDB-lite"/>
    </source>
</evidence>
<dbReference type="Proteomes" id="UP001221757">
    <property type="component" value="Unassembled WGS sequence"/>
</dbReference>